<dbReference type="Proteomes" id="UP000683000">
    <property type="component" value="Unassembled WGS sequence"/>
</dbReference>
<keyword evidence="3" id="KW-1185">Reference proteome</keyword>
<dbReference type="EMBL" id="JAGFBS010000070">
    <property type="protein sequence ID" value="KAG6369684.1"/>
    <property type="molecule type" value="Genomic_DNA"/>
</dbReference>
<accession>A0A8I2YD73</accession>
<dbReference type="AlphaFoldDB" id="A0A8I2YD73"/>
<reference evidence="2" key="1">
    <citation type="submission" date="2021-03" db="EMBL/GenBank/DDBJ databases">
        <title>Evolutionary innovations through gain and loss of genes in the ectomycorrhizal Boletales.</title>
        <authorList>
            <person name="Wu G."/>
            <person name="Miyauchi S."/>
            <person name="Morin E."/>
            <person name="Yang Z.-L."/>
            <person name="Xu J."/>
            <person name="Martin F.M."/>
        </authorList>
    </citation>
    <scope>NUCLEOTIDE SEQUENCE</scope>
    <source>
        <strain evidence="2">BR01</strain>
    </source>
</reference>
<organism evidence="2 3">
    <name type="scientific">Boletus reticuloceps</name>
    <dbReference type="NCBI Taxonomy" id="495285"/>
    <lineage>
        <taxon>Eukaryota</taxon>
        <taxon>Fungi</taxon>
        <taxon>Dikarya</taxon>
        <taxon>Basidiomycota</taxon>
        <taxon>Agaricomycotina</taxon>
        <taxon>Agaricomycetes</taxon>
        <taxon>Agaricomycetidae</taxon>
        <taxon>Boletales</taxon>
        <taxon>Boletineae</taxon>
        <taxon>Boletaceae</taxon>
        <taxon>Boletoideae</taxon>
        <taxon>Boletus</taxon>
    </lineage>
</organism>
<comment type="caution">
    <text evidence="2">The sequence shown here is derived from an EMBL/GenBank/DDBJ whole genome shotgun (WGS) entry which is preliminary data.</text>
</comment>
<evidence type="ECO:0000313" key="2">
    <source>
        <dbReference type="EMBL" id="KAG6369684.1"/>
    </source>
</evidence>
<proteinExistence type="predicted"/>
<name>A0A8I2YD73_9AGAM</name>
<sequence length="198" mass="22325">MGDYANCHDISVAPRRYLQRQWKRNKPTALVQHLPPSDSLPVLRLCPNRPLFVCAQCGFANAWIPLCLWCEWTSTEATKQFEANLPRARRLSAPSRAVPAQRKIRQYPRRMSAESAVSSGGPHAPKNERASTQSNLAVPGITTVLEAFHRDMCHDDRGLDPRHVEAVDHDTVPFSVVPPTLKRKRSTVAYIESPQQPR</sequence>
<dbReference type="OrthoDB" id="2687560at2759"/>
<gene>
    <name evidence="2" type="ORF">JVT61DRAFT_14109</name>
</gene>
<feature type="region of interest" description="Disordered" evidence="1">
    <location>
        <begin position="93"/>
        <end position="132"/>
    </location>
</feature>
<evidence type="ECO:0000313" key="3">
    <source>
        <dbReference type="Proteomes" id="UP000683000"/>
    </source>
</evidence>
<protein>
    <submittedName>
        <fullName evidence="2">Uncharacterized protein</fullName>
    </submittedName>
</protein>
<evidence type="ECO:0000256" key="1">
    <source>
        <dbReference type="SAM" id="MobiDB-lite"/>
    </source>
</evidence>